<reference evidence="15" key="2">
    <citation type="submission" date="2015-02" db="UniProtKB">
        <authorList>
            <consortium name="EnsemblMetazoa"/>
        </authorList>
    </citation>
    <scope>IDENTIFICATION</scope>
</reference>
<keyword evidence="9 14" id="KW-0472">Membrane</keyword>
<comment type="subcellular location">
    <subcellularLocation>
        <location evidence="1">Membrane</location>
        <topology evidence="1">Multi-pass membrane protein</topology>
    </subcellularLocation>
</comment>
<dbReference type="HOGENOM" id="CLU_006904_0_0_1"/>
<evidence type="ECO:0000256" key="11">
    <source>
        <dbReference type="ARBA" id="ARBA00023214"/>
    </source>
</evidence>
<feature type="transmembrane region" description="Helical" evidence="14">
    <location>
        <begin position="92"/>
        <end position="114"/>
    </location>
</feature>
<evidence type="ECO:0000256" key="4">
    <source>
        <dbReference type="ARBA" id="ARBA00022737"/>
    </source>
</evidence>
<dbReference type="Gene3D" id="3.10.580.10">
    <property type="entry name" value="CBS-domain"/>
    <property type="match status" value="2"/>
</dbReference>
<feature type="region of interest" description="Disordered" evidence="13">
    <location>
        <begin position="883"/>
        <end position="903"/>
    </location>
</feature>
<protein>
    <submittedName>
        <fullName evidence="15">Uncharacterized protein</fullName>
    </submittedName>
</protein>
<dbReference type="Proteomes" id="UP000014500">
    <property type="component" value="Unassembled WGS sequence"/>
</dbReference>
<dbReference type="GO" id="GO:0005886">
    <property type="term" value="C:plasma membrane"/>
    <property type="evidence" value="ECO:0007669"/>
    <property type="project" value="TreeGrafter"/>
</dbReference>
<dbReference type="SUPFAM" id="SSF81340">
    <property type="entry name" value="Clc chloride channel"/>
    <property type="match status" value="1"/>
</dbReference>
<evidence type="ECO:0000256" key="14">
    <source>
        <dbReference type="SAM" id="Phobius"/>
    </source>
</evidence>
<keyword evidence="11" id="KW-0868">Chloride</keyword>
<feature type="transmembrane region" description="Helical" evidence="14">
    <location>
        <begin position="365"/>
        <end position="384"/>
    </location>
</feature>
<evidence type="ECO:0000256" key="9">
    <source>
        <dbReference type="ARBA" id="ARBA00023136"/>
    </source>
</evidence>
<dbReference type="FunFam" id="3.10.580.10:FF:000032">
    <property type="entry name" value="Chloride channel protein"/>
    <property type="match status" value="1"/>
</dbReference>
<feature type="transmembrane region" description="Helical" evidence="14">
    <location>
        <begin position="322"/>
        <end position="344"/>
    </location>
</feature>
<keyword evidence="8" id="KW-0129">CBS domain</keyword>
<feature type="region of interest" description="Disordered" evidence="13">
    <location>
        <begin position="729"/>
        <end position="748"/>
    </location>
</feature>
<dbReference type="Gene3D" id="1.10.3080.10">
    <property type="entry name" value="Clc chloride channel"/>
    <property type="match status" value="1"/>
</dbReference>
<evidence type="ECO:0000256" key="3">
    <source>
        <dbReference type="ARBA" id="ARBA00022692"/>
    </source>
</evidence>
<evidence type="ECO:0000256" key="1">
    <source>
        <dbReference type="ARBA" id="ARBA00004141"/>
    </source>
</evidence>
<keyword evidence="10" id="KW-0869">Chloride channel</keyword>
<dbReference type="PANTHER" id="PTHR45720:SF10">
    <property type="entry name" value="CHLORIDE CHANNEL PROTEIN 2"/>
    <property type="match status" value="1"/>
</dbReference>
<sequence length="933" mass="103784">MASSIRRPSVNAQETPELGYQHTLMYGRYSRDLGEYAKEEAARARLLDKLRKREERFRRKNLKPYPGKCRSKCLEFFCMIWRHTFARIGEDWVFLAILGVSMALVSFAMDFAIAMCERARLWLYKDLVNRPALQYLAWVSFPTVLILFSSGFTHIVAPQAIGSGIPEMKTVLRGVVLKEYLTFRTLISKIVGLTSTLGSGLPLGKEGPFVHISSIMGSLLSKFFTSFKGIYENESRSHEMLAAACAVGVACSFAAPVGGVMFSIEVTSVYFAVRNYWRGFFAAVCGAMVFRLLAVWFKDEVTITALFKTNFNLEIPFDPQELFVFALIGAMSGLAGAFFVWFHRQYVTWMRKNKKMNYFLQKNRFLYPGILTLIISSVTFPLAMGQFMATEVQNGVKTHISGHEQVTQLFSNFSWSSGDHDIDEEGIIKNWATPNSNIYITLTLYVVLTFIHTTLACTIPVASGLFIPHFKMGAAFGRLIGECMSLWFPEGVQYGSTLSRIMPGGYAVVGAAAWSGAVTHTVSTSVIVFELTGQISHILPVMVAVLVSNAVAQALQPSIYDSIIMIKKLPYLPDIVSSSTDAYNIFVEDIMVTDVKYIWLGATYGDVKSLIESVKQLRSFPLVDSPESMILLGSVQRIELAAILAKYLGRERRLQVAARRAKEESQQLKIDGSPFLRERRPSRFEVTPAPDMLQNIKFSSTADIENEEILPNRLIRDIAPRKSILKKSHSFTVRSSPPAASPMPTPYSTVTAQDSRIRAAFDAIFKKTNALESVNKSDGDGASYNPQSTVTSQKKVQLPKERVIDMSPEEQRAWEVEQLDQAVNFDKCGIDPAPFQLVERTTLLKVHSLFSLLGLNHAYVTALGRLVGVVALKELRSAIEGTHSGSFSKKHDHNDGRGGGASSSHMHYISTITSVSSITSTCTNDSEADFTPF</sequence>
<dbReference type="OMA" id="ACFMFNN"/>
<dbReference type="Pfam" id="PF00654">
    <property type="entry name" value="Voltage_CLC"/>
    <property type="match status" value="1"/>
</dbReference>
<organism evidence="15 16">
    <name type="scientific">Strigamia maritima</name>
    <name type="common">European centipede</name>
    <name type="synonym">Geophilus maritimus</name>
    <dbReference type="NCBI Taxonomy" id="126957"/>
    <lineage>
        <taxon>Eukaryota</taxon>
        <taxon>Metazoa</taxon>
        <taxon>Ecdysozoa</taxon>
        <taxon>Arthropoda</taxon>
        <taxon>Myriapoda</taxon>
        <taxon>Chilopoda</taxon>
        <taxon>Pleurostigmophora</taxon>
        <taxon>Geophilomorpha</taxon>
        <taxon>Linotaeniidae</taxon>
        <taxon>Strigamia</taxon>
    </lineage>
</organism>
<dbReference type="SUPFAM" id="SSF54631">
    <property type="entry name" value="CBS-domain pair"/>
    <property type="match status" value="1"/>
</dbReference>
<keyword evidence="2" id="KW-0813">Transport</keyword>
<evidence type="ECO:0000256" key="2">
    <source>
        <dbReference type="ARBA" id="ARBA00022448"/>
    </source>
</evidence>
<evidence type="ECO:0000256" key="7">
    <source>
        <dbReference type="ARBA" id="ARBA00023065"/>
    </source>
</evidence>
<dbReference type="EMBL" id="JH431430">
    <property type="status" value="NOT_ANNOTATED_CDS"/>
    <property type="molecule type" value="Genomic_DNA"/>
</dbReference>
<dbReference type="STRING" id="126957.T1ISG2"/>
<feature type="region of interest" description="Disordered" evidence="13">
    <location>
        <begin position="775"/>
        <end position="796"/>
    </location>
</feature>
<dbReference type="EnsemblMetazoa" id="SMAR004034-RA">
    <property type="protein sequence ID" value="SMAR004034-PA"/>
    <property type="gene ID" value="SMAR004034"/>
</dbReference>
<dbReference type="CDD" id="cd03683">
    <property type="entry name" value="ClC_1_like"/>
    <property type="match status" value="1"/>
</dbReference>
<keyword evidence="4" id="KW-0677">Repeat</keyword>
<name>T1ISG2_STRMM</name>
<dbReference type="InterPro" id="IPR046342">
    <property type="entry name" value="CBS_dom_sf"/>
</dbReference>
<dbReference type="PhylomeDB" id="T1ISG2"/>
<evidence type="ECO:0000256" key="10">
    <source>
        <dbReference type="ARBA" id="ARBA00023173"/>
    </source>
</evidence>
<keyword evidence="12" id="KW-0407">Ion channel</keyword>
<evidence type="ECO:0000256" key="6">
    <source>
        <dbReference type="ARBA" id="ARBA00022989"/>
    </source>
</evidence>
<feature type="compositionally biased region" description="Polar residues" evidence="13">
    <location>
        <begin position="784"/>
        <end position="795"/>
    </location>
</feature>
<evidence type="ECO:0000313" key="15">
    <source>
        <dbReference type="EnsemblMetazoa" id="SMAR004034-PA"/>
    </source>
</evidence>
<dbReference type="InterPro" id="IPR050970">
    <property type="entry name" value="Cl_channel_volt-gated"/>
</dbReference>
<feature type="transmembrane region" description="Helical" evidence="14">
    <location>
        <begin position="438"/>
        <end position="462"/>
    </location>
</feature>
<keyword evidence="7" id="KW-0406">Ion transport</keyword>
<evidence type="ECO:0000256" key="12">
    <source>
        <dbReference type="ARBA" id="ARBA00023303"/>
    </source>
</evidence>
<feature type="transmembrane region" description="Helical" evidence="14">
    <location>
        <begin position="241"/>
        <end position="264"/>
    </location>
</feature>
<dbReference type="PRINTS" id="PR00762">
    <property type="entry name" value="CLCHANNEL"/>
</dbReference>
<dbReference type="eggNOG" id="KOG0476">
    <property type="taxonomic scope" value="Eukaryota"/>
</dbReference>
<dbReference type="InterPro" id="IPR014743">
    <property type="entry name" value="Cl-channel_core"/>
</dbReference>
<reference evidence="16" key="1">
    <citation type="submission" date="2011-05" db="EMBL/GenBank/DDBJ databases">
        <authorList>
            <person name="Richards S.R."/>
            <person name="Qu J."/>
            <person name="Jiang H."/>
            <person name="Jhangiani S.N."/>
            <person name="Agravi P."/>
            <person name="Goodspeed R."/>
            <person name="Gross S."/>
            <person name="Mandapat C."/>
            <person name="Jackson L."/>
            <person name="Mathew T."/>
            <person name="Pu L."/>
            <person name="Thornton R."/>
            <person name="Saada N."/>
            <person name="Wilczek-Boney K.B."/>
            <person name="Lee S."/>
            <person name="Kovar C."/>
            <person name="Wu Y."/>
            <person name="Scherer S.E."/>
            <person name="Worley K.C."/>
            <person name="Muzny D.M."/>
            <person name="Gibbs R."/>
        </authorList>
    </citation>
    <scope>NUCLEOTIDE SEQUENCE</scope>
    <source>
        <strain evidence="16">Brora</strain>
    </source>
</reference>
<dbReference type="GO" id="GO:0034707">
    <property type="term" value="C:chloride channel complex"/>
    <property type="evidence" value="ECO:0007669"/>
    <property type="project" value="UniProtKB-KW"/>
</dbReference>
<accession>T1ISG2</accession>
<evidence type="ECO:0000256" key="8">
    <source>
        <dbReference type="ARBA" id="ARBA00023122"/>
    </source>
</evidence>
<keyword evidence="3 14" id="KW-0812">Transmembrane</keyword>
<proteinExistence type="predicted"/>
<dbReference type="PANTHER" id="PTHR45720">
    <property type="entry name" value="CHLORIDE CHANNEL PROTEIN 2"/>
    <property type="match status" value="1"/>
</dbReference>
<keyword evidence="6 14" id="KW-1133">Transmembrane helix</keyword>
<evidence type="ECO:0000256" key="13">
    <source>
        <dbReference type="SAM" id="MobiDB-lite"/>
    </source>
</evidence>
<keyword evidence="16" id="KW-1185">Reference proteome</keyword>
<dbReference type="GO" id="GO:0005247">
    <property type="term" value="F:voltage-gated chloride channel activity"/>
    <property type="evidence" value="ECO:0007669"/>
    <property type="project" value="TreeGrafter"/>
</dbReference>
<feature type="transmembrane region" description="Helical" evidence="14">
    <location>
        <begin position="506"/>
        <end position="529"/>
    </location>
</feature>
<feature type="transmembrane region" description="Helical" evidence="14">
    <location>
        <begin position="276"/>
        <end position="297"/>
    </location>
</feature>
<dbReference type="AlphaFoldDB" id="T1ISG2"/>
<evidence type="ECO:0000313" key="16">
    <source>
        <dbReference type="Proteomes" id="UP000014500"/>
    </source>
</evidence>
<keyword evidence="5" id="KW-0851">Voltage-gated channel</keyword>
<dbReference type="FunFam" id="1.10.3080.10:FF:000003">
    <property type="entry name" value="Chloride channel 2"/>
    <property type="match status" value="1"/>
</dbReference>
<dbReference type="InterPro" id="IPR001807">
    <property type="entry name" value="ClC"/>
</dbReference>
<feature type="transmembrane region" description="Helical" evidence="14">
    <location>
        <begin position="135"/>
        <end position="157"/>
    </location>
</feature>
<evidence type="ECO:0000256" key="5">
    <source>
        <dbReference type="ARBA" id="ARBA00022882"/>
    </source>
</evidence>